<dbReference type="PANTHER" id="PTHR10331">
    <property type="entry name" value="T COMPLEX PROTEIN 10"/>
    <property type="match status" value="1"/>
</dbReference>
<evidence type="ECO:0000313" key="3">
    <source>
        <dbReference type="EMBL" id="KFH13206.1"/>
    </source>
</evidence>
<dbReference type="InterPro" id="IPR026581">
    <property type="entry name" value="TCP10L/CENPJ"/>
</dbReference>
<dbReference type="InterPro" id="IPR009852">
    <property type="entry name" value="CENPJ_C_dom"/>
</dbReference>
<evidence type="ECO:0000256" key="1">
    <source>
        <dbReference type="ARBA" id="ARBA00005627"/>
    </source>
</evidence>
<dbReference type="Gene3D" id="2.60.450.20">
    <property type="match status" value="1"/>
</dbReference>
<organism evidence="3 4">
    <name type="scientific">Toxoplasma gondii MAS</name>
    <dbReference type="NCBI Taxonomy" id="943118"/>
    <lineage>
        <taxon>Eukaryota</taxon>
        <taxon>Sar</taxon>
        <taxon>Alveolata</taxon>
        <taxon>Apicomplexa</taxon>
        <taxon>Conoidasida</taxon>
        <taxon>Coccidia</taxon>
        <taxon>Eucoccidiorida</taxon>
        <taxon>Eimeriorina</taxon>
        <taxon>Sarcocystidae</taxon>
        <taxon>Toxoplasma</taxon>
    </lineage>
</organism>
<accession>A0A086QKS4</accession>
<dbReference type="Proteomes" id="UP000028821">
    <property type="component" value="Unassembled WGS sequence"/>
</dbReference>
<gene>
    <name evidence="3" type="ORF">TGMAS_414660</name>
</gene>
<evidence type="ECO:0000313" key="4">
    <source>
        <dbReference type="Proteomes" id="UP000028821"/>
    </source>
</evidence>
<dbReference type="PANTHER" id="PTHR10331:SF6">
    <property type="entry name" value="SPINDLE ASSEMBLY ABNORMAL 4"/>
    <property type="match status" value="1"/>
</dbReference>
<dbReference type="VEuPathDB" id="ToxoDB:TGMAS_414660"/>
<protein>
    <submittedName>
        <fullName evidence="3">T-complex 10 carboxy-terminus protein</fullName>
    </submittedName>
</protein>
<name>A0A086QKS4_TOXGO</name>
<proteinExistence type="inferred from homology"/>
<sequence>MQDLLQFDFDGPFQRGREALFQLLKNPGDIAHEKEKAGRREIIYHTGLRRLLYESGLQKVQANNGWNFVLFVNGDLRISTRDETHIYHFAEQNILQYTLPDGKKYNRFADGQREVQFSDGHVQILFSNGIKKEIFTNKAEEITFPDGTRQVKLPTQAGTACTASAS</sequence>
<comment type="similarity">
    <text evidence="1">Belongs to the TCP10 family.</text>
</comment>
<dbReference type="InterPro" id="IPR047002">
    <property type="entry name" value="Tcp10_C_sf"/>
</dbReference>
<dbReference type="EMBL" id="AEXC02001418">
    <property type="protein sequence ID" value="KFH13206.1"/>
    <property type="molecule type" value="Genomic_DNA"/>
</dbReference>
<dbReference type="Pfam" id="PF07202">
    <property type="entry name" value="Tcp10_C"/>
    <property type="match status" value="1"/>
</dbReference>
<dbReference type="AlphaFoldDB" id="A0A086QKS4"/>
<feature type="domain" description="Centromere protein J C-terminal" evidence="2">
    <location>
        <begin position="100"/>
        <end position="134"/>
    </location>
</feature>
<comment type="caution">
    <text evidence="3">The sequence shown here is derived from an EMBL/GenBank/DDBJ whole genome shotgun (WGS) entry which is preliminary data.</text>
</comment>
<evidence type="ECO:0000259" key="2">
    <source>
        <dbReference type="Pfam" id="PF07202"/>
    </source>
</evidence>
<reference evidence="3 4" key="1">
    <citation type="submission" date="2014-04" db="EMBL/GenBank/DDBJ databases">
        <authorList>
            <person name="Sibley D."/>
            <person name="Venepally P."/>
            <person name="Karamycheva S."/>
            <person name="Hadjithomas M."/>
            <person name="Khan A."/>
            <person name="Brunk B."/>
            <person name="Roos D."/>
            <person name="Caler E."/>
            <person name="Lorenzi H."/>
        </authorList>
    </citation>
    <scope>NUCLEOTIDE SEQUENCE [LARGE SCALE GENOMIC DNA]</scope>
    <source>
        <strain evidence="3 4">MAS</strain>
    </source>
</reference>